<protein>
    <submittedName>
        <fullName evidence="2">Uncharacterized protein</fullName>
    </submittedName>
</protein>
<evidence type="ECO:0000313" key="2">
    <source>
        <dbReference type="EMBL" id="RDI55200.1"/>
    </source>
</evidence>
<keyword evidence="3" id="KW-1185">Reference proteome</keyword>
<dbReference type="Proteomes" id="UP000255355">
    <property type="component" value="Unassembled WGS sequence"/>
</dbReference>
<keyword evidence="1" id="KW-1133">Transmembrane helix</keyword>
<dbReference type="EMBL" id="QQAZ01000001">
    <property type="protein sequence ID" value="RDI55200.1"/>
    <property type="molecule type" value="Genomic_DNA"/>
</dbReference>
<comment type="caution">
    <text evidence="2">The sequence shown here is derived from an EMBL/GenBank/DDBJ whole genome shotgun (WGS) entry which is preliminary data.</text>
</comment>
<sequence>MDIMWIIPLIAVVSCVIIVVGFVMGFPDK</sequence>
<keyword evidence="1" id="KW-0812">Transmembrane</keyword>
<organism evidence="2 3">
    <name type="scientific">Nocardia mexicana</name>
    <dbReference type="NCBI Taxonomy" id="279262"/>
    <lineage>
        <taxon>Bacteria</taxon>
        <taxon>Bacillati</taxon>
        <taxon>Actinomycetota</taxon>
        <taxon>Actinomycetes</taxon>
        <taxon>Mycobacteriales</taxon>
        <taxon>Nocardiaceae</taxon>
        <taxon>Nocardia</taxon>
    </lineage>
</organism>
<proteinExistence type="predicted"/>
<feature type="transmembrane region" description="Helical" evidence="1">
    <location>
        <begin position="6"/>
        <end position="26"/>
    </location>
</feature>
<keyword evidence="1" id="KW-0472">Membrane</keyword>
<evidence type="ECO:0000313" key="3">
    <source>
        <dbReference type="Proteomes" id="UP000255355"/>
    </source>
</evidence>
<name>A0A370HES0_9NOCA</name>
<gene>
    <name evidence="2" type="ORF">DFR68_10132</name>
</gene>
<dbReference type="AlphaFoldDB" id="A0A370HES0"/>
<accession>A0A370HES0</accession>
<evidence type="ECO:0000256" key="1">
    <source>
        <dbReference type="SAM" id="Phobius"/>
    </source>
</evidence>
<reference evidence="2 3" key="1">
    <citation type="submission" date="2018-07" db="EMBL/GenBank/DDBJ databases">
        <title>Genomic Encyclopedia of Type Strains, Phase IV (KMG-IV): sequencing the most valuable type-strain genomes for metagenomic binning, comparative biology and taxonomic classification.</title>
        <authorList>
            <person name="Goeker M."/>
        </authorList>
    </citation>
    <scope>NUCLEOTIDE SEQUENCE [LARGE SCALE GENOMIC DNA]</scope>
    <source>
        <strain evidence="2 3">DSM 44952</strain>
    </source>
</reference>